<evidence type="ECO:0000256" key="1">
    <source>
        <dbReference type="SAM" id="Coils"/>
    </source>
</evidence>
<dbReference type="STRING" id="464029.SAMN02982989_2906"/>
<dbReference type="Proteomes" id="UP000192903">
    <property type="component" value="Unassembled WGS sequence"/>
</dbReference>
<dbReference type="PANTHER" id="PTHR41259">
    <property type="entry name" value="DOUBLE-STRAND BREAK REPAIR RAD50 ATPASE, PUTATIVE-RELATED"/>
    <property type="match status" value="1"/>
</dbReference>
<feature type="coiled-coil region" evidence="1">
    <location>
        <begin position="711"/>
        <end position="745"/>
    </location>
</feature>
<sequence>MRFNRLDILRYGALTDRTLTFRPDAKLHVIYGPNEAGKSSALSAISDLLFGFPNAAEMSFLHDPASLRVGAEIAARDGQTLAFRRRRGRKNTLLAASEAEDALPEDALAPFLGTLSRDVFERAFGLDSASLRAGGETMLTSGGEIGSLLFSAASGLTGLSDLRKQFEAEADGIFAQRKSKDRLFYQALDAHEEARKAERDNELKSGDWKKLIAEQAEIEAELAAVQAERQEAKHTLDRLRRLLALEPVLREIDREQQALAQYAEFAALPPGFEERLARALDASRQNSEAHRAAEAEAKRLGDEIEAVHVDEALIAAAPKILAAHAEKGAYLKAREDIARVRGEVDDFDLRLSQAARRLGFAKLDDLQRAQPADADLARLRKLLEEGGELDRSLKQLRQRIGEEREMLRRLQADGADGRLIDPKPWMEQLAALRPDIGAIGDLENLQVRVARAEANFNAAAGRLDPPVRDVERLLSAPLPDLAELTNHRRLIDAAKAESAQAAQKLAALCGEAETIAGQLAALEGQGWIVSREDITAARATRDERLDALAAKPSTGKLDELKTAIGEADRLADAALADAERVSRHAQLMLRQRELTQAIGAAERAAKEAEIAASDAVTEFEDLFHAAPVSPSTPERMIEWRRAVDGLSLLSDALNEARDEAEALRLKEEKLKPALLALADAIGLASAALPPLALARALDRRIGEIAERWTESRSLEGKRHSAEEALERLEERETALRRDAERWRADFTGAAVLAGLTEEATVDMAVAALDVWRIVPDLLSERENRDRRVRGMTRDMEAFEEEVRKLSREIAPDLAPVQADVAASLLNDRTMAAKTAENQRMTLSAALERAEIALARHAAEAGELQNQLAELAAAVSKPVSGLDAVLEDLRQRSRIEKDLRQCRARFAEQAEGADEEEVRAALAGFDRIAAGLEIERLEAEDGRQVDRISVLRAAEADNLRRRRELETGMGAERAVFQKLAAEAEAKELARRWVVLKLASSLLANSMEAYRERQADPVMKRAGDIFSDLTGGRFLRLVQLYDEADELQLAVERNSGEQVPLKGLSEGTGDQLYLALRLAFLEDYCSRNEPAPLILDDIFQTFDDERTAAGIRTLAAAGERFQTVLFTHQMSLVEAARREIGDSLDLVLLETL</sequence>
<gene>
    <name evidence="3" type="ORF">SAMN02982989_2906</name>
</gene>
<name>A0A1X7FFA4_9HYPH</name>
<evidence type="ECO:0000313" key="4">
    <source>
        <dbReference type="Proteomes" id="UP000192903"/>
    </source>
</evidence>
<feature type="domain" description="YhaN AAA" evidence="2">
    <location>
        <begin position="1"/>
        <end position="208"/>
    </location>
</feature>
<dbReference type="RefSeq" id="WP_085423027.1">
    <property type="nucleotide sequence ID" value="NZ_FXAF01000006.1"/>
</dbReference>
<proteinExistence type="predicted"/>
<reference evidence="4" key="1">
    <citation type="submission" date="2017-04" db="EMBL/GenBank/DDBJ databases">
        <authorList>
            <person name="Varghese N."/>
            <person name="Submissions S."/>
        </authorList>
    </citation>
    <scope>NUCLEOTIDE SEQUENCE [LARGE SCALE GENOMIC DNA]</scope>
    <source>
        <strain evidence="4">B4P</strain>
    </source>
</reference>
<dbReference type="AlphaFoldDB" id="A0A1X7FFA4"/>
<evidence type="ECO:0000259" key="2">
    <source>
        <dbReference type="Pfam" id="PF13514"/>
    </source>
</evidence>
<accession>A0A1X7FFA4</accession>
<dbReference type="PANTHER" id="PTHR41259:SF1">
    <property type="entry name" value="DOUBLE-STRAND BREAK REPAIR RAD50 ATPASE, PUTATIVE-RELATED"/>
    <property type="match status" value="1"/>
</dbReference>
<dbReference type="SUPFAM" id="SSF52540">
    <property type="entry name" value="P-loop containing nucleoside triphosphate hydrolases"/>
    <property type="match status" value="1"/>
</dbReference>
<evidence type="ECO:0000313" key="3">
    <source>
        <dbReference type="EMBL" id="SMF51024.1"/>
    </source>
</evidence>
<keyword evidence="4" id="KW-1185">Reference proteome</keyword>
<dbReference type="OrthoDB" id="9764467at2"/>
<dbReference type="Gene3D" id="3.40.50.300">
    <property type="entry name" value="P-loop containing nucleotide triphosphate hydrolases"/>
    <property type="match status" value="2"/>
</dbReference>
<feature type="coiled-coil region" evidence="1">
    <location>
        <begin position="213"/>
        <end position="242"/>
    </location>
</feature>
<dbReference type="Pfam" id="PF13514">
    <property type="entry name" value="AAA_27"/>
    <property type="match status" value="1"/>
</dbReference>
<keyword evidence="1" id="KW-0175">Coiled coil</keyword>
<dbReference type="EMBL" id="FXAF01000006">
    <property type="protein sequence ID" value="SMF51024.1"/>
    <property type="molecule type" value="Genomic_DNA"/>
</dbReference>
<feature type="coiled-coil region" evidence="1">
    <location>
        <begin position="832"/>
        <end position="873"/>
    </location>
</feature>
<feature type="coiled-coil region" evidence="1">
    <location>
        <begin position="379"/>
        <end position="413"/>
    </location>
</feature>
<organism evidence="3 4">
    <name type="scientific">Xaviernesmea oryzae</name>
    <dbReference type="NCBI Taxonomy" id="464029"/>
    <lineage>
        <taxon>Bacteria</taxon>
        <taxon>Pseudomonadati</taxon>
        <taxon>Pseudomonadota</taxon>
        <taxon>Alphaproteobacteria</taxon>
        <taxon>Hyphomicrobiales</taxon>
        <taxon>Rhizobiaceae</taxon>
        <taxon>Rhizobium/Agrobacterium group</taxon>
        <taxon>Xaviernesmea</taxon>
    </lineage>
</organism>
<dbReference type="InterPro" id="IPR027417">
    <property type="entry name" value="P-loop_NTPase"/>
</dbReference>
<protein>
    <submittedName>
        <fullName evidence="3">Uncharacterized protein YhaN</fullName>
    </submittedName>
</protein>
<feature type="coiled-coil region" evidence="1">
    <location>
        <begin position="442"/>
        <end position="504"/>
    </location>
</feature>
<dbReference type="InterPro" id="IPR038734">
    <property type="entry name" value="YhaN_AAA"/>
</dbReference>